<dbReference type="Proteomes" id="UP000233435">
    <property type="component" value="Unassembled WGS sequence"/>
</dbReference>
<dbReference type="UniPathway" id="UPA00276">
    <property type="reaction ID" value="UER00406"/>
</dbReference>
<dbReference type="GO" id="GO:0003919">
    <property type="term" value="F:FMN adenylyltransferase activity"/>
    <property type="evidence" value="ECO:0007669"/>
    <property type="project" value="UniProtKB-UniRule"/>
</dbReference>
<keyword evidence="9 15" id="KW-0418">Kinase</keyword>
<evidence type="ECO:0000256" key="10">
    <source>
        <dbReference type="ARBA" id="ARBA00022827"/>
    </source>
</evidence>
<evidence type="ECO:0000256" key="15">
    <source>
        <dbReference type="PIRNR" id="PIRNR004491"/>
    </source>
</evidence>
<dbReference type="CDD" id="cd02064">
    <property type="entry name" value="FAD_synthetase_N"/>
    <property type="match status" value="1"/>
</dbReference>
<dbReference type="InterPro" id="IPR023468">
    <property type="entry name" value="Riboflavin_kinase"/>
</dbReference>
<dbReference type="SUPFAM" id="SSF52374">
    <property type="entry name" value="Nucleotidylyl transferase"/>
    <property type="match status" value="1"/>
</dbReference>
<evidence type="ECO:0000313" key="18">
    <source>
        <dbReference type="Proteomes" id="UP000233435"/>
    </source>
</evidence>
<reference evidence="17 18" key="1">
    <citation type="submission" date="2017-12" db="EMBL/GenBank/DDBJ databases">
        <title>Confluentibacter flavum sp. nov., isolated from the saline lake.</title>
        <authorList>
            <person name="Yu L."/>
        </authorList>
    </citation>
    <scope>NUCLEOTIDE SEQUENCE [LARGE SCALE GENOMIC DNA]</scope>
    <source>
        <strain evidence="17 18">3B</strain>
    </source>
</reference>
<dbReference type="NCBIfam" id="NF004160">
    <property type="entry name" value="PRK05627.1-3"/>
    <property type="match status" value="1"/>
</dbReference>
<dbReference type="Gene3D" id="2.40.30.30">
    <property type="entry name" value="Riboflavin kinase-like"/>
    <property type="match status" value="1"/>
</dbReference>
<dbReference type="NCBIfam" id="TIGR00083">
    <property type="entry name" value="ribF"/>
    <property type="match status" value="1"/>
</dbReference>
<evidence type="ECO:0000256" key="13">
    <source>
        <dbReference type="ARBA" id="ARBA00047880"/>
    </source>
</evidence>
<dbReference type="PANTHER" id="PTHR22749">
    <property type="entry name" value="RIBOFLAVIN KINASE/FMN ADENYLYLTRANSFERASE"/>
    <property type="match status" value="1"/>
</dbReference>
<keyword evidence="5 15" id="KW-0288">FMN</keyword>
<dbReference type="GO" id="GO:0008531">
    <property type="term" value="F:riboflavin kinase activity"/>
    <property type="evidence" value="ECO:0007669"/>
    <property type="project" value="UniProtKB-UniRule"/>
</dbReference>
<dbReference type="GO" id="GO:0006747">
    <property type="term" value="P:FAD biosynthetic process"/>
    <property type="evidence" value="ECO:0007669"/>
    <property type="project" value="UniProtKB-UniRule"/>
</dbReference>
<dbReference type="InterPro" id="IPR014729">
    <property type="entry name" value="Rossmann-like_a/b/a_fold"/>
</dbReference>
<evidence type="ECO:0000256" key="4">
    <source>
        <dbReference type="ARBA" id="ARBA00022630"/>
    </source>
</evidence>
<dbReference type="FunFam" id="3.40.50.620:FF:000021">
    <property type="entry name" value="Riboflavin biosynthesis protein"/>
    <property type="match status" value="1"/>
</dbReference>
<dbReference type="PIRSF" id="PIRSF004491">
    <property type="entry name" value="FAD_Synth"/>
    <property type="match status" value="1"/>
</dbReference>
<dbReference type="OrthoDB" id="9803667at2"/>
<name>A0A2N3HLZ3_9FLAO</name>
<evidence type="ECO:0000256" key="5">
    <source>
        <dbReference type="ARBA" id="ARBA00022643"/>
    </source>
</evidence>
<comment type="pathway">
    <text evidence="2 15">Cofactor biosynthesis; FAD biosynthesis; FAD from FMN: step 1/1.</text>
</comment>
<evidence type="ECO:0000256" key="1">
    <source>
        <dbReference type="ARBA" id="ARBA00002121"/>
    </source>
</evidence>
<evidence type="ECO:0000256" key="7">
    <source>
        <dbReference type="ARBA" id="ARBA00022695"/>
    </source>
</evidence>
<accession>A0A2N3HLZ3</accession>
<keyword evidence="4 15" id="KW-0285">Flavoprotein</keyword>
<evidence type="ECO:0000256" key="9">
    <source>
        <dbReference type="ARBA" id="ARBA00022777"/>
    </source>
</evidence>
<sequence>MGILQNIKTYNSKEPTVVTIGTFDGVHVGHQKIIKRLVNAGINSDLKSVILTFFPHPRMVLQKDTGIKLINTIDERSEILNSLGLDFLLVKKFTKEFSRLSAEDFVKKILVDKLNAKKVIIGYDHRFGRNRNANFEDLKLFGEKYAFEVEEISAKDINDVSVSSTKIRTALNEGNIIKANSFLGYNFMLTGTVAKGKGLGKQLGFPTANIIIEEAYKLIPKYGSYVVSSLVNEQLVYGMMNIGMNPTVNGETESIEVHFFNFDDNIYNKKIQINLLNRIRDEQKFESVEALKNQLLKDKQASLKYIQSQDS</sequence>
<dbReference type="SMART" id="SM00904">
    <property type="entry name" value="Flavokinase"/>
    <property type="match status" value="1"/>
</dbReference>
<keyword evidence="10 15" id="KW-0274">FAD</keyword>
<evidence type="ECO:0000256" key="8">
    <source>
        <dbReference type="ARBA" id="ARBA00022741"/>
    </source>
</evidence>
<dbReference type="AlphaFoldDB" id="A0A2N3HLZ3"/>
<dbReference type="InterPro" id="IPR015864">
    <property type="entry name" value="FAD_synthase"/>
</dbReference>
<keyword evidence="8 15" id="KW-0547">Nucleotide-binding</keyword>
<dbReference type="EC" id="2.7.7.2" evidence="15"/>
<dbReference type="GO" id="GO:0005524">
    <property type="term" value="F:ATP binding"/>
    <property type="evidence" value="ECO:0007669"/>
    <property type="project" value="UniProtKB-UniRule"/>
</dbReference>
<dbReference type="InterPro" id="IPR002606">
    <property type="entry name" value="Riboflavin_kinase_bac"/>
</dbReference>
<keyword evidence="18" id="KW-1185">Reference proteome</keyword>
<dbReference type="Pfam" id="PF06574">
    <property type="entry name" value="FAD_syn"/>
    <property type="match status" value="1"/>
</dbReference>
<dbReference type="EMBL" id="PJEO01000016">
    <property type="protein sequence ID" value="PKQ45904.1"/>
    <property type="molecule type" value="Genomic_DNA"/>
</dbReference>
<comment type="catalytic activity">
    <reaction evidence="14 15">
        <text>FMN + ATP + H(+) = FAD + diphosphate</text>
        <dbReference type="Rhea" id="RHEA:17237"/>
        <dbReference type="ChEBI" id="CHEBI:15378"/>
        <dbReference type="ChEBI" id="CHEBI:30616"/>
        <dbReference type="ChEBI" id="CHEBI:33019"/>
        <dbReference type="ChEBI" id="CHEBI:57692"/>
        <dbReference type="ChEBI" id="CHEBI:58210"/>
        <dbReference type="EC" id="2.7.7.2"/>
    </reaction>
</comment>
<evidence type="ECO:0000313" key="17">
    <source>
        <dbReference type="EMBL" id="PKQ45904.1"/>
    </source>
</evidence>
<keyword evidence="6 15" id="KW-0808">Transferase</keyword>
<dbReference type="EC" id="2.7.1.26" evidence="15"/>
<evidence type="ECO:0000256" key="2">
    <source>
        <dbReference type="ARBA" id="ARBA00004726"/>
    </source>
</evidence>
<dbReference type="PANTHER" id="PTHR22749:SF6">
    <property type="entry name" value="RIBOFLAVIN KINASE"/>
    <property type="match status" value="1"/>
</dbReference>
<evidence type="ECO:0000256" key="12">
    <source>
        <dbReference type="ARBA" id="ARBA00023268"/>
    </source>
</evidence>
<keyword evidence="7 15" id="KW-0548">Nucleotidyltransferase</keyword>
<protein>
    <recommendedName>
        <fullName evidence="15">Riboflavin biosynthesis protein</fullName>
    </recommendedName>
    <domain>
        <recommendedName>
            <fullName evidence="15">Riboflavin kinase</fullName>
            <ecNumber evidence="15">2.7.1.26</ecNumber>
        </recommendedName>
        <alternativeName>
            <fullName evidence="15">Flavokinase</fullName>
        </alternativeName>
    </domain>
    <domain>
        <recommendedName>
            <fullName evidence="15">FMN adenylyltransferase</fullName>
            <ecNumber evidence="15">2.7.7.2</ecNumber>
        </recommendedName>
        <alternativeName>
            <fullName evidence="15">FAD pyrophosphorylase</fullName>
        </alternativeName>
        <alternativeName>
            <fullName evidence="15">FAD synthase</fullName>
        </alternativeName>
    </domain>
</protein>
<evidence type="ECO:0000256" key="3">
    <source>
        <dbReference type="ARBA" id="ARBA00005201"/>
    </source>
</evidence>
<dbReference type="NCBIfam" id="NF004162">
    <property type="entry name" value="PRK05627.1-5"/>
    <property type="match status" value="1"/>
</dbReference>
<gene>
    <name evidence="17" type="ORF">CSW08_05640</name>
</gene>
<dbReference type="GO" id="GO:0009231">
    <property type="term" value="P:riboflavin biosynthetic process"/>
    <property type="evidence" value="ECO:0007669"/>
    <property type="project" value="InterPro"/>
</dbReference>
<evidence type="ECO:0000259" key="16">
    <source>
        <dbReference type="SMART" id="SM00904"/>
    </source>
</evidence>
<evidence type="ECO:0000256" key="11">
    <source>
        <dbReference type="ARBA" id="ARBA00022840"/>
    </source>
</evidence>
<comment type="caution">
    <text evidence="17">The sequence shown here is derived from an EMBL/GenBank/DDBJ whole genome shotgun (WGS) entry which is preliminary data.</text>
</comment>
<dbReference type="SUPFAM" id="SSF82114">
    <property type="entry name" value="Riboflavin kinase-like"/>
    <property type="match status" value="1"/>
</dbReference>
<dbReference type="InterPro" id="IPR023465">
    <property type="entry name" value="Riboflavin_kinase_dom_sf"/>
</dbReference>
<comment type="pathway">
    <text evidence="3 15">Cofactor biosynthesis; FMN biosynthesis; FMN from riboflavin (ATP route): step 1/1.</text>
</comment>
<dbReference type="Pfam" id="PF01687">
    <property type="entry name" value="Flavokinase"/>
    <property type="match status" value="1"/>
</dbReference>
<proteinExistence type="inferred from homology"/>
<feature type="domain" description="Riboflavin kinase" evidence="16">
    <location>
        <begin position="182"/>
        <end position="307"/>
    </location>
</feature>
<organism evidence="17 18">
    <name type="scientific">Confluentibacter flavum</name>
    <dbReference type="NCBI Taxonomy" id="1909700"/>
    <lineage>
        <taxon>Bacteria</taxon>
        <taxon>Pseudomonadati</taxon>
        <taxon>Bacteroidota</taxon>
        <taxon>Flavobacteriia</taxon>
        <taxon>Flavobacteriales</taxon>
        <taxon>Flavobacteriaceae</taxon>
        <taxon>Confluentibacter</taxon>
    </lineage>
</organism>
<keyword evidence="12" id="KW-0511">Multifunctional enzyme</keyword>
<evidence type="ECO:0000256" key="6">
    <source>
        <dbReference type="ARBA" id="ARBA00022679"/>
    </source>
</evidence>
<dbReference type="UniPathway" id="UPA00277">
    <property type="reaction ID" value="UER00407"/>
</dbReference>
<keyword evidence="11 15" id="KW-0067">ATP-binding</keyword>
<evidence type="ECO:0000256" key="14">
    <source>
        <dbReference type="ARBA" id="ARBA00049494"/>
    </source>
</evidence>
<dbReference type="InterPro" id="IPR015865">
    <property type="entry name" value="Riboflavin_kinase_bac/euk"/>
</dbReference>
<comment type="similarity">
    <text evidence="15">Belongs to the ribF family.</text>
</comment>
<dbReference type="Gene3D" id="3.40.50.620">
    <property type="entry name" value="HUPs"/>
    <property type="match status" value="1"/>
</dbReference>
<comment type="function">
    <text evidence="1">Catalyzes the phosphorylation of riboflavin to FMN followed by the adenylation of FMN to FAD.</text>
</comment>
<comment type="catalytic activity">
    <reaction evidence="13 15">
        <text>riboflavin + ATP = FMN + ADP + H(+)</text>
        <dbReference type="Rhea" id="RHEA:14357"/>
        <dbReference type="ChEBI" id="CHEBI:15378"/>
        <dbReference type="ChEBI" id="CHEBI:30616"/>
        <dbReference type="ChEBI" id="CHEBI:57986"/>
        <dbReference type="ChEBI" id="CHEBI:58210"/>
        <dbReference type="ChEBI" id="CHEBI:456216"/>
        <dbReference type="EC" id="2.7.1.26"/>
    </reaction>
</comment>
<dbReference type="GO" id="GO:0009398">
    <property type="term" value="P:FMN biosynthetic process"/>
    <property type="evidence" value="ECO:0007669"/>
    <property type="project" value="UniProtKB-UniRule"/>
</dbReference>
<dbReference type="RefSeq" id="WP_106658931.1">
    <property type="nucleotide sequence ID" value="NZ_PJEO01000016.1"/>
</dbReference>